<proteinExistence type="predicted"/>
<evidence type="ECO:0000313" key="3">
    <source>
        <dbReference type="EMBL" id="CDW36513.1"/>
    </source>
</evidence>
<evidence type="ECO:0000256" key="2">
    <source>
        <dbReference type="SAM" id="SignalP"/>
    </source>
</evidence>
<feature type="signal peptide" evidence="2">
    <location>
        <begin position="1"/>
        <end position="21"/>
    </location>
</feature>
<name>A0A0K2UE34_LEPSM</name>
<evidence type="ECO:0000256" key="1">
    <source>
        <dbReference type="SAM" id="MobiDB-lite"/>
    </source>
</evidence>
<accession>A0A0K2UE34</accession>
<sequence length="633" mass="72623">AMKLPTILLAILFAHLSTVTAEPEGGNGLRRKLVKVVKRKRVDSDQEREGRSILGGTFPFIEEAKHTFHASQQRHHPQRISALQKTNDPTFLEKLREHERQREIIFGQQNERQNVPIRSVNIPSSQSQSYNEQGLSSNYQSQSYTDQGVSSNYHSQQAIQHQPTQVFSRSPASVVQNQYSVNTNEHYQGTPARDHPQRLRLKNKQRQNTGQQQRAHSHKQSNADALREHSAALRRHKEELEAAKRLIKFHEERYLKHNTGHIVPLPASQHHAPVYRPTPSPPIPNPIILNRRRQQIRKIRVQRPRPVIPISTPIPAYEPVVPQIQGYIEPAVQIQTHAEPHIQPQLHFAPVPQSVRSSSYEAEQISRQVAPSIDIAVLAQERCVDKVVYVEETVEDDAIECHHSYEKKCHTTYVTDFKSESEEECEENFTKDCFIEYKPVAMNETVEFCHTPIIKDCNIEGPVTCKTEYETDCRTKYHEHQVIDDIPNCKTVKEHSCREVVNGYKSEEKCQEWPVQRCSLKTELVTKTSPETKCEKIPKKICAPKGCGFVSGLPECFDKTETIIQDIPEETCNLQPQKHCKQVTKLVPNLEPTEECVDVPKEVCTRSTKNPRKIKKPITKKWCYTPSKESGLI</sequence>
<protein>
    <submittedName>
        <fullName evidence="3">Uncharacterized protein</fullName>
    </submittedName>
</protein>
<dbReference type="EMBL" id="HACA01019152">
    <property type="protein sequence ID" value="CDW36513.1"/>
    <property type="molecule type" value="Transcribed_RNA"/>
</dbReference>
<reference evidence="3" key="1">
    <citation type="submission" date="2014-05" db="EMBL/GenBank/DDBJ databases">
        <authorList>
            <person name="Chronopoulou M."/>
        </authorList>
    </citation>
    <scope>NUCLEOTIDE SEQUENCE</scope>
    <source>
        <tissue evidence="3">Whole organism</tissue>
    </source>
</reference>
<keyword evidence="2" id="KW-0732">Signal</keyword>
<feature type="region of interest" description="Disordered" evidence="1">
    <location>
        <begin position="203"/>
        <end position="226"/>
    </location>
</feature>
<dbReference type="AlphaFoldDB" id="A0A0K2UE34"/>
<organism evidence="3">
    <name type="scientific">Lepeophtheirus salmonis</name>
    <name type="common">Salmon louse</name>
    <name type="synonym">Caligus salmonis</name>
    <dbReference type="NCBI Taxonomy" id="72036"/>
    <lineage>
        <taxon>Eukaryota</taxon>
        <taxon>Metazoa</taxon>
        <taxon>Ecdysozoa</taxon>
        <taxon>Arthropoda</taxon>
        <taxon>Crustacea</taxon>
        <taxon>Multicrustacea</taxon>
        <taxon>Hexanauplia</taxon>
        <taxon>Copepoda</taxon>
        <taxon>Siphonostomatoida</taxon>
        <taxon>Caligidae</taxon>
        <taxon>Lepeophtheirus</taxon>
    </lineage>
</organism>
<feature type="non-terminal residue" evidence="3">
    <location>
        <position position="1"/>
    </location>
</feature>
<feature type="chain" id="PRO_5005488638" evidence="2">
    <location>
        <begin position="22"/>
        <end position="633"/>
    </location>
</feature>
<feature type="region of interest" description="Disordered" evidence="1">
    <location>
        <begin position="123"/>
        <end position="172"/>
    </location>
</feature>